<evidence type="ECO:0000313" key="1">
    <source>
        <dbReference type="EMBL" id="AXA85337.1"/>
    </source>
</evidence>
<dbReference type="OrthoDB" id="272235at2"/>
<dbReference type="Pfam" id="PF06258">
    <property type="entry name" value="Mito_fiss_Elm1"/>
    <property type="match status" value="1"/>
</dbReference>
<proteinExistence type="predicted"/>
<dbReference type="AlphaFoldDB" id="A0A344J8H7"/>
<reference evidence="2" key="1">
    <citation type="submission" date="2018-05" db="EMBL/GenBank/DDBJ databases">
        <title>Luteimonas pekinense sp. nov., isolated from human Meibomian gland secretions, Beijing, China.</title>
        <authorList>
            <person name="Wen T."/>
            <person name="Bai H."/>
            <person name="Lv H."/>
        </authorList>
    </citation>
    <scope>NUCLEOTIDE SEQUENCE [LARGE SCALE GENOMIC DNA]</scope>
    <source>
        <strain evidence="2">83-4</strain>
    </source>
</reference>
<keyword evidence="2" id="KW-1185">Reference proteome</keyword>
<name>A0A344J8H7_9GAMM</name>
<dbReference type="EMBL" id="CP029556">
    <property type="protein sequence ID" value="AXA85337.1"/>
    <property type="molecule type" value="Genomic_DNA"/>
</dbReference>
<protein>
    <submittedName>
        <fullName evidence="1">Nucleoside-diphosphate sugar epimerase</fullName>
    </submittedName>
</protein>
<sequence length="320" mass="34262">MERSPDVLCLTDGHAGNRRQAEALAHALGHGAAPHIELLPDWAARAWSPRRFPGAGRALGTDFAQVLSKPPRLAIGCGRQAALATRLLRGAGSRVIQILDPRIAPRHWDRVIAPLHDGLSGNNVIPMLGSLNEVDDLWLAQARRDFPAFAGFAAPRVALLVGGPSRHWAMDDAGFADMLARLQAQLHGEGGALLATASRRTPTAWRDALRRSDLALAWCDETDGANPYRGLLGWADAIVCSADSVNMLSEACATQAPVFVFGGERLQGRPKAFHDALIASGRVRPLGDGIAAFEVTPLRETARVAEVLKQWLRDAGMTAG</sequence>
<accession>A0A344J8H7</accession>
<dbReference type="PANTHER" id="PTHR33986:SF15">
    <property type="entry name" value="MITOCHONDRIAL FISSION PROTEIN ELM1"/>
    <property type="match status" value="1"/>
</dbReference>
<organism evidence="1 2">
    <name type="scientific">Solilutibacter oculi</name>
    <dbReference type="NCBI Taxonomy" id="2698682"/>
    <lineage>
        <taxon>Bacteria</taxon>
        <taxon>Pseudomonadati</taxon>
        <taxon>Pseudomonadota</taxon>
        <taxon>Gammaproteobacteria</taxon>
        <taxon>Lysobacterales</taxon>
        <taxon>Lysobacteraceae</taxon>
        <taxon>Solilutibacter</taxon>
    </lineage>
</organism>
<dbReference type="InterPro" id="IPR009367">
    <property type="entry name" value="Elm1-like"/>
</dbReference>
<dbReference type="PANTHER" id="PTHR33986">
    <property type="entry name" value="OS02G0535700 PROTEIN"/>
    <property type="match status" value="1"/>
</dbReference>
<dbReference type="RefSeq" id="WP_112927542.1">
    <property type="nucleotide sequence ID" value="NZ_CP029556.1"/>
</dbReference>
<dbReference type="KEGG" id="lue:DCD74_12270"/>
<dbReference type="Proteomes" id="UP000251842">
    <property type="component" value="Chromosome"/>
</dbReference>
<evidence type="ECO:0000313" key="2">
    <source>
        <dbReference type="Proteomes" id="UP000251842"/>
    </source>
</evidence>
<gene>
    <name evidence="1" type="ORF">DCD74_12270</name>
</gene>